<evidence type="ECO:0000313" key="7">
    <source>
        <dbReference type="Proteomes" id="UP000193247"/>
    </source>
</evidence>
<keyword evidence="7" id="KW-1185">Reference proteome</keyword>
<dbReference type="SUPFAM" id="SSF51679">
    <property type="entry name" value="Bacterial luciferase-like"/>
    <property type="match status" value="1"/>
</dbReference>
<evidence type="ECO:0000256" key="4">
    <source>
        <dbReference type="ARBA" id="ARBA00023033"/>
    </source>
</evidence>
<dbReference type="InterPro" id="IPR050172">
    <property type="entry name" value="SsuD_RutA_monooxygenase"/>
</dbReference>
<evidence type="ECO:0000259" key="5">
    <source>
        <dbReference type="Pfam" id="PF00296"/>
    </source>
</evidence>
<dbReference type="Pfam" id="PF00296">
    <property type="entry name" value="Bac_luciferase"/>
    <property type="match status" value="1"/>
</dbReference>
<keyword evidence="3" id="KW-0560">Oxidoreductase</keyword>
<keyword evidence="2" id="KW-0288">FMN</keyword>
<keyword evidence="4" id="KW-0503">Monooxygenase</keyword>
<dbReference type="Gene3D" id="3.20.20.30">
    <property type="entry name" value="Luciferase-like domain"/>
    <property type="match status" value="1"/>
</dbReference>
<dbReference type="InterPro" id="IPR019952">
    <property type="entry name" value="F420_OxRdatse_Rv1855c_pred"/>
</dbReference>
<evidence type="ECO:0000313" key="6">
    <source>
        <dbReference type="EMBL" id="OSC43168.1"/>
    </source>
</evidence>
<gene>
    <name evidence="6" type="ORF">B8W66_01945</name>
</gene>
<evidence type="ECO:0000256" key="1">
    <source>
        <dbReference type="ARBA" id="ARBA00022630"/>
    </source>
</evidence>
<dbReference type="OrthoDB" id="4029802at2"/>
<evidence type="ECO:0000256" key="3">
    <source>
        <dbReference type="ARBA" id="ARBA00023002"/>
    </source>
</evidence>
<dbReference type="InterPro" id="IPR011251">
    <property type="entry name" value="Luciferase-like_dom"/>
</dbReference>
<sequence>MDLMVFAAPHSGSSVYPQHLRLAQAAERCGYAGFVRGDHYWAEVPPGSTDAWITLAGLARETSTIRLGVLVTAATFRHPGPLAIQVAQVDQMSGGRVEFGLGAGWYEPEHRAYGIPFPPWKQRFERLEESLAVITGLWRTPIGDRFSYHGTHYRLEDCPGLPKPSQPGGPPIIIGGAGTKRTPALSARYADIFNHQPGRTDIDDPFTTNPPTGVEAAAAQFERVRQACRAINREPSELRFSHTMTLCCGRTDAEVGARAAAIERSVEDLRERGGAGSPSELVDSISRYAEAGVSRTYLMIRDIDDLDHIELVASEVMPQLD</sequence>
<organism evidence="6 7">
    <name type="scientific">Mycobacterium decipiens</name>
    <dbReference type="NCBI Taxonomy" id="1430326"/>
    <lineage>
        <taxon>Bacteria</taxon>
        <taxon>Bacillati</taxon>
        <taxon>Actinomycetota</taxon>
        <taxon>Actinomycetes</taxon>
        <taxon>Mycobacteriales</taxon>
        <taxon>Mycobacteriaceae</taxon>
        <taxon>Mycobacterium</taxon>
    </lineage>
</organism>
<dbReference type="InterPro" id="IPR036661">
    <property type="entry name" value="Luciferase-like_sf"/>
</dbReference>
<dbReference type="PANTHER" id="PTHR42847">
    <property type="entry name" value="ALKANESULFONATE MONOOXYGENASE"/>
    <property type="match status" value="1"/>
</dbReference>
<dbReference type="PANTHER" id="PTHR42847:SF4">
    <property type="entry name" value="ALKANESULFONATE MONOOXYGENASE-RELATED"/>
    <property type="match status" value="1"/>
</dbReference>
<dbReference type="AlphaFoldDB" id="A0A1X2M0L7"/>
<name>A0A1X2M0L7_9MYCO</name>
<evidence type="ECO:0000256" key="2">
    <source>
        <dbReference type="ARBA" id="ARBA00022643"/>
    </source>
</evidence>
<dbReference type="GO" id="GO:0008726">
    <property type="term" value="F:alkanesulfonate monooxygenase activity"/>
    <property type="evidence" value="ECO:0007669"/>
    <property type="project" value="TreeGrafter"/>
</dbReference>
<dbReference type="NCBIfam" id="TIGR03560">
    <property type="entry name" value="F420_Rv1855c"/>
    <property type="match status" value="1"/>
</dbReference>
<feature type="domain" description="Luciferase-like" evidence="5">
    <location>
        <begin position="8"/>
        <end position="265"/>
    </location>
</feature>
<reference evidence="6 7" key="1">
    <citation type="submission" date="2017-04" db="EMBL/GenBank/DDBJ databases">
        <title>The new phylogeny of genus Mycobacterium.</title>
        <authorList>
            <person name="Tortoli E."/>
            <person name="Trovato A."/>
            <person name="Cirillo D.M."/>
        </authorList>
    </citation>
    <scope>NUCLEOTIDE SEQUENCE [LARGE SCALE GENOMIC DNA]</scope>
    <source>
        <strain evidence="6 7">TBL 1200985</strain>
    </source>
</reference>
<dbReference type="STRING" id="1430326.B8W66_01945"/>
<proteinExistence type="predicted"/>
<dbReference type="GO" id="GO:0046306">
    <property type="term" value="P:alkanesulfonate catabolic process"/>
    <property type="evidence" value="ECO:0007669"/>
    <property type="project" value="TreeGrafter"/>
</dbReference>
<dbReference type="RefSeq" id="WP_085323306.1">
    <property type="nucleotide sequence ID" value="NZ_NCXP01000001.1"/>
</dbReference>
<dbReference type="Proteomes" id="UP000193247">
    <property type="component" value="Unassembled WGS sequence"/>
</dbReference>
<comment type="caution">
    <text evidence="6">The sequence shown here is derived from an EMBL/GenBank/DDBJ whole genome shotgun (WGS) entry which is preliminary data.</text>
</comment>
<accession>A0A1X2M0L7</accession>
<keyword evidence="1" id="KW-0285">Flavoprotein</keyword>
<dbReference type="EMBL" id="NCXP01000001">
    <property type="protein sequence ID" value="OSC43168.1"/>
    <property type="molecule type" value="Genomic_DNA"/>
</dbReference>
<protein>
    <submittedName>
        <fullName evidence="6">LLM class F420-dependent oxidoreductase</fullName>
    </submittedName>
</protein>